<proteinExistence type="predicted"/>
<reference evidence="1 2" key="1">
    <citation type="submission" date="2024-09" db="EMBL/GenBank/DDBJ databases">
        <authorList>
            <person name="Sun Q."/>
            <person name="Mori K."/>
        </authorList>
    </citation>
    <scope>NUCLEOTIDE SEQUENCE [LARGE SCALE GENOMIC DNA]</scope>
    <source>
        <strain evidence="1 2">CCM 7759</strain>
    </source>
</reference>
<dbReference type="EMBL" id="JBHLWN010000049">
    <property type="protein sequence ID" value="MFC0213323.1"/>
    <property type="molecule type" value="Genomic_DNA"/>
</dbReference>
<gene>
    <name evidence="1" type="ORF">ACFFK0_12815</name>
</gene>
<dbReference type="Proteomes" id="UP001589776">
    <property type="component" value="Unassembled WGS sequence"/>
</dbReference>
<dbReference type="RefSeq" id="WP_240353263.1">
    <property type="nucleotide sequence ID" value="NZ_JBHLWN010000049.1"/>
</dbReference>
<accession>A0ABV6DKY8</accession>
<evidence type="ECO:0000313" key="2">
    <source>
        <dbReference type="Proteomes" id="UP001589776"/>
    </source>
</evidence>
<keyword evidence="2" id="KW-1185">Reference proteome</keyword>
<protein>
    <submittedName>
        <fullName evidence="1">Uncharacterized protein</fullName>
    </submittedName>
</protein>
<comment type="caution">
    <text evidence="1">The sequence shown here is derived from an EMBL/GenBank/DDBJ whole genome shotgun (WGS) entry which is preliminary data.</text>
</comment>
<sequence>MRQGIGSCKGARRTLYIHSLCIPAQRPDGRFHFPQHHLGHIADCCAQMGQCRKRVEISDAGQILDTDILCGIESATGHRHVSDGLFGSLLEQQLYMRNVQVLQQTVLPLFDQLGHIIGAVIIHRIPRGGKENNGQIRMRFRLIRRAECIFQRFDNMSRIAILQAP</sequence>
<name>A0ABV6DKY8_9BACL</name>
<organism evidence="1 2">
    <name type="scientific">Paenibacillus chartarius</name>
    <dbReference type="NCBI Taxonomy" id="747481"/>
    <lineage>
        <taxon>Bacteria</taxon>
        <taxon>Bacillati</taxon>
        <taxon>Bacillota</taxon>
        <taxon>Bacilli</taxon>
        <taxon>Bacillales</taxon>
        <taxon>Paenibacillaceae</taxon>
        <taxon>Paenibacillus</taxon>
    </lineage>
</organism>
<evidence type="ECO:0000313" key="1">
    <source>
        <dbReference type="EMBL" id="MFC0213323.1"/>
    </source>
</evidence>